<sequence>MIKNVNRGRFSGAKINGLRGVCILETGNDSLRFKASSVSAIRKKKEKAIS</sequence>
<evidence type="ECO:0000313" key="2">
    <source>
        <dbReference type="Proteomes" id="UP000477083"/>
    </source>
</evidence>
<proteinExistence type="predicted"/>
<keyword evidence="2" id="KW-1185">Reference proteome</keyword>
<organism evidence="1 2">
    <name type="scientific">Frigidibacter albus</name>
    <dbReference type="NCBI Taxonomy" id="1465486"/>
    <lineage>
        <taxon>Bacteria</taxon>
        <taxon>Pseudomonadati</taxon>
        <taxon>Pseudomonadota</taxon>
        <taxon>Alphaproteobacteria</taxon>
        <taxon>Rhodobacterales</taxon>
        <taxon>Paracoccaceae</taxon>
        <taxon>Frigidibacter</taxon>
    </lineage>
</organism>
<protein>
    <submittedName>
        <fullName evidence="1">Uncharacterized protein</fullName>
    </submittedName>
</protein>
<reference evidence="1 2" key="1">
    <citation type="submission" date="2020-01" db="EMBL/GenBank/DDBJ databases">
        <title>Frigidibacter albus SP32T (=CGMCC 1.13995T).</title>
        <authorList>
            <person name="Liao X."/>
        </authorList>
    </citation>
    <scope>NUCLEOTIDE SEQUENCE [LARGE SCALE GENOMIC DNA]</scope>
    <source>
        <strain evidence="1 2">SP32</strain>
    </source>
</reference>
<dbReference type="Proteomes" id="UP000477083">
    <property type="component" value="Unassembled WGS sequence"/>
</dbReference>
<gene>
    <name evidence="1" type="ORF">GS660_09415</name>
</gene>
<dbReference type="AlphaFoldDB" id="A0A6L8VHY9"/>
<dbReference type="EMBL" id="WWNR01000005">
    <property type="protein sequence ID" value="MZQ89306.1"/>
    <property type="molecule type" value="Genomic_DNA"/>
</dbReference>
<accession>A0A6L8VHY9</accession>
<name>A0A6L8VHY9_9RHOB</name>
<evidence type="ECO:0000313" key="1">
    <source>
        <dbReference type="EMBL" id="MZQ89306.1"/>
    </source>
</evidence>
<comment type="caution">
    <text evidence="1">The sequence shown here is derived from an EMBL/GenBank/DDBJ whole genome shotgun (WGS) entry which is preliminary data.</text>
</comment>